<protein>
    <recommendedName>
        <fullName evidence="1">DUF6455 domain-containing protein</fullName>
    </recommendedName>
</protein>
<evidence type="ECO:0000313" key="3">
    <source>
        <dbReference type="Proteomes" id="UP000483078"/>
    </source>
</evidence>
<organism evidence="2 3">
    <name type="scientific">Sediminimonas qiaohouensis</name>
    <dbReference type="NCBI Taxonomy" id="552061"/>
    <lineage>
        <taxon>Bacteria</taxon>
        <taxon>Pseudomonadati</taxon>
        <taxon>Pseudomonadota</taxon>
        <taxon>Alphaproteobacteria</taxon>
        <taxon>Rhodobacterales</taxon>
        <taxon>Roseobacteraceae</taxon>
        <taxon>Sediminimonas</taxon>
    </lineage>
</organism>
<dbReference type="RefSeq" id="WP_273247583.1">
    <property type="nucleotide sequence ID" value="NZ_VENJ01000002.1"/>
</dbReference>
<feature type="domain" description="DUF6455" evidence="1">
    <location>
        <begin position="1"/>
        <end position="82"/>
    </location>
</feature>
<dbReference type="Proteomes" id="UP000483078">
    <property type="component" value="Unassembled WGS sequence"/>
</dbReference>
<evidence type="ECO:0000259" key="1">
    <source>
        <dbReference type="Pfam" id="PF20056"/>
    </source>
</evidence>
<dbReference type="AlphaFoldDB" id="A0A7C9LJF1"/>
<accession>A0A7C9LJF1</accession>
<sequence length="84" mass="9455">MKLFATLSRRADVMGQMARSLGVDFGERIAHDSESASEYRTAVFRCASCTHEAECLSWMNGHKDAKEAPKYCKNKDLLDRLSPN</sequence>
<dbReference type="InterPro" id="IPR045601">
    <property type="entry name" value="DUF6455"/>
</dbReference>
<reference evidence="2 3" key="1">
    <citation type="submission" date="2019-06" db="EMBL/GenBank/DDBJ databases">
        <title>Enrichment of Autotrophic Halophilic Microorganisms from Red Sea Brine Pool Using Microbial Electrosynthesis System.</title>
        <authorList>
            <person name="Alqahtani M.F."/>
            <person name="Bajracharya S."/>
            <person name="Katuri K.P."/>
            <person name="Ali M."/>
            <person name="Saikaly P.E."/>
        </authorList>
    </citation>
    <scope>NUCLEOTIDE SEQUENCE [LARGE SCALE GENOMIC DNA]</scope>
    <source>
        <strain evidence="2">MES6</strain>
    </source>
</reference>
<comment type="caution">
    <text evidence="2">The sequence shown here is derived from an EMBL/GenBank/DDBJ whole genome shotgun (WGS) entry which is preliminary data.</text>
</comment>
<evidence type="ECO:0000313" key="2">
    <source>
        <dbReference type="EMBL" id="MTJ03139.1"/>
    </source>
</evidence>
<dbReference type="Pfam" id="PF20056">
    <property type="entry name" value="DUF6455"/>
    <property type="match status" value="1"/>
</dbReference>
<name>A0A7C9LJF1_9RHOB</name>
<gene>
    <name evidence="2" type="ORF">FH759_00415</name>
</gene>
<dbReference type="EMBL" id="VENJ01000002">
    <property type="protein sequence ID" value="MTJ03139.1"/>
    <property type="molecule type" value="Genomic_DNA"/>
</dbReference>
<proteinExistence type="predicted"/>